<accession>A0A0F3RDM5</accession>
<dbReference type="AlphaFoldDB" id="A0A0F3RDM5"/>
<dbReference type="Pfam" id="PF04754">
    <property type="entry name" value="Transposase_31"/>
    <property type="match status" value="1"/>
</dbReference>
<evidence type="ECO:0000313" key="2">
    <source>
        <dbReference type="EMBL" id="KJW04202.1"/>
    </source>
</evidence>
<sequence>MYLCVFYNGVQNYNAPTNLWELFENSELVKNTWINDYQLINVQNISDEKLKEKAWSGILQFFLNISTNEIY</sequence>
<protein>
    <submittedName>
        <fullName evidence="2">Transposase, YhgA-like family protein</fullName>
    </submittedName>
</protein>
<gene>
    <name evidence="2" type="ORF">RAT170B_1342</name>
</gene>
<evidence type="ECO:0000259" key="1">
    <source>
        <dbReference type="Pfam" id="PF04754"/>
    </source>
</evidence>
<name>A0A0F3RDM5_9RICK</name>
<organism evidence="2 3">
    <name type="scientific">Rickettsia argasii T170-B</name>
    <dbReference type="NCBI Taxonomy" id="1268837"/>
    <lineage>
        <taxon>Bacteria</taxon>
        <taxon>Pseudomonadati</taxon>
        <taxon>Pseudomonadota</taxon>
        <taxon>Alphaproteobacteria</taxon>
        <taxon>Rickettsiales</taxon>
        <taxon>Rickettsiaceae</taxon>
        <taxon>Rickettsieae</taxon>
        <taxon>Rickettsia</taxon>
        <taxon>spotted fever group</taxon>
    </lineage>
</organism>
<dbReference type="PATRIC" id="fig|1268837.3.peg.1564"/>
<keyword evidence="3" id="KW-1185">Reference proteome</keyword>
<dbReference type="EMBL" id="LAOQ01000005">
    <property type="protein sequence ID" value="KJW04202.1"/>
    <property type="molecule type" value="Genomic_DNA"/>
</dbReference>
<reference evidence="2 3" key="1">
    <citation type="submission" date="2015-01" db="EMBL/GenBank/DDBJ databases">
        <title>Genome Sequencing of Rickettsiales /home/snadendla/prok_pipe/test/illegal_ec_num.txt.</title>
        <authorList>
            <person name="Daugherty S.C."/>
            <person name="Su Q."/>
            <person name="Abolude K."/>
            <person name="Beier-Sexton M."/>
            <person name="Carlyon J.A."/>
            <person name="Carter R."/>
            <person name="Day N.P."/>
            <person name="Dumler S.J."/>
            <person name="Dyachenko V."/>
            <person name="Godinez A."/>
            <person name="Kurtti T.J."/>
            <person name="Lichay M."/>
            <person name="Mullins K.E."/>
            <person name="Ott S."/>
            <person name="Pappas-Brown V."/>
            <person name="Paris D.H."/>
            <person name="Patel P."/>
            <person name="Richards A.L."/>
            <person name="Sadzewicz L."/>
            <person name="Sears K."/>
            <person name="Seidman D."/>
            <person name="Sengamalay N."/>
            <person name="Stenos J."/>
            <person name="Tallon L.J."/>
            <person name="Vincent G."/>
            <person name="Fraser C.M."/>
            <person name="Munderloh U."/>
            <person name="Dunning-Hotopp J.C."/>
        </authorList>
    </citation>
    <scope>NUCLEOTIDE SEQUENCE [LARGE SCALE GENOMIC DNA]</scope>
    <source>
        <strain evidence="2 3">T170-B</strain>
    </source>
</reference>
<dbReference type="InterPro" id="IPR006842">
    <property type="entry name" value="Transposase_31"/>
</dbReference>
<evidence type="ECO:0000313" key="3">
    <source>
        <dbReference type="Proteomes" id="UP000033736"/>
    </source>
</evidence>
<dbReference type="Proteomes" id="UP000033736">
    <property type="component" value="Unassembled WGS sequence"/>
</dbReference>
<comment type="caution">
    <text evidence="2">The sequence shown here is derived from an EMBL/GenBank/DDBJ whole genome shotgun (WGS) entry which is preliminary data.</text>
</comment>
<feature type="domain" description="Transposase (putative) YhgA-like" evidence="1">
    <location>
        <begin position="5"/>
        <end position="59"/>
    </location>
</feature>
<proteinExistence type="predicted"/>